<evidence type="ECO:0008006" key="5">
    <source>
        <dbReference type="Google" id="ProtNLM"/>
    </source>
</evidence>
<accession>A0A0S4THH9</accession>
<keyword evidence="1" id="KW-0812">Transmembrane</keyword>
<dbReference type="VEuPathDB" id="CryptoDB:ChTU502y2012_382g0140"/>
<dbReference type="Proteomes" id="UP001429100">
    <property type="component" value="Unassembled WGS sequence"/>
</dbReference>
<evidence type="ECO:0000313" key="2">
    <source>
        <dbReference type="EMBL" id="CUV06900.1"/>
    </source>
</evidence>
<dbReference type="Proteomes" id="UP000199752">
    <property type="component" value="Chromosome 6"/>
</dbReference>
<keyword evidence="1" id="KW-1133">Transmembrane helix</keyword>
<feature type="transmembrane region" description="Helical" evidence="1">
    <location>
        <begin position="184"/>
        <end position="204"/>
    </location>
</feature>
<keyword evidence="4" id="KW-1185">Reference proteome</keyword>
<evidence type="ECO:0000313" key="4">
    <source>
        <dbReference type="Proteomes" id="UP001429100"/>
    </source>
</evidence>
<name>A0A0S4THH9_CRYHO</name>
<organism evidence="2">
    <name type="scientific">Cryptosporidium hominis</name>
    <dbReference type="NCBI Taxonomy" id="237895"/>
    <lineage>
        <taxon>Eukaryota</taxon>
        <taxon>Sar</taxon>
        <taxon>Alveolata</taxon>
        <taxon>Apicomplexa</taxon>
        <taxon>Conoidasida</taxon>
        <taxon>Coccidia</taxon>
        <taxon>Eucoccidiorida</taxon>
        <taxon>Eimeriorina</taxon>
        <taxon>Cryptosporidiidae</taxon>
        <taxon>Cryptosporidium</taxon>
    </lineage>
</organism>
<protein>
    <recommendedName>
        <fullName evidence="5">SNARE associated Golgi protein</fullName>
    </recommendedName>
</protein>
<feature type="transmembrane region" description="Helical" evidence="1">
    <location>
        <begin position="224"/>
        <end position="242"/>
    </location>
</feature>
<dbReference type="EMBL" id="JTAI01000007">
    <property type="protein sequence ID" value="PPS97815.1"/>
    <property type="molecule type" value="Genomic_DNA"/>
</dbReference>
<reference evidence="3 4" key="3">
    <citation type="submission" date="2017-10" db="EMBL/GenBank/DDBJ databases">
        <title>Consistent, comparative and evidence-based genome annotation and re-annotation for the closely-related species, Cryptosporidium parvum, C. hominis and C. tyzzeri.</title>
        <authorList>
            <person name="Baptista R.P."/>
            <person name="Li Y."/>
            <person name="Sateriale A."/>
            <person name="Striepen B."/>
            <person name="Kissinger J.C."/>
        </authorList>
    </citation>
    <scope>NUCLEOTIDE SEQUENCE [LARGE SCALE GENOMIC DNA]</scope>
    <source>
        <strain evidence="3">30976</strain>
    </source>
</reference>
<keyword evidence="1" id="KW-0472">Membrane</keyword>
<dbReference type="VEuPathDB" id="CryptoDB:CHUDEA6_4740"/>
<dbReference type="AlphaFoldDB" id="A0A0S4THH9"/>
<evidence type="ECO:0000256" key="1">
    <source>
        <dbReference type="SAM" id="Phobius"/>
    </source>
</evidence>
<sequence>MTTQTNSRSSSSKILRNLTIVFFSILAIVLFVAIIKTTVYLTNNLYFFKQIEQLSGGNLFILYSLILLNSTFFALLPFSFEPLIFLTAVYYYKNFQFYQGLALTMLSTFIAINVGSIIIMLISRKVMFPYFKRNQEHWDYFNTLNDVSDSLGLLFVILARLIISPHFLYDIIFGFTNISIPQLIIGNFTFLPRYLSISVFSVVINDIDIFKDRLVNLSSDPSSAMLFTSISWISFLILVGLLHRSYLKVKGRTPLPTEENHSSLKNSTNALNFETRV</sequence>
<gene>
    <name evidence="2" type="ORF">CHUDEA6_4740</name>
    <name evidence="3" type="ORF">GY17_00000497</name>
</gene>
<feature type="transmembrane region" description="Helical" evidence="1">
    <location>
        <begin position="61"/>
        <end position="89"/>
    </location>
</feature>
<proteinExistence type="predicted"/>
<evidence type="ECO:0000313" key="3">
    <source>
        <dbReference type="EMBL" id="PPS97815.1"/>
    </source>
</evidence>
<reference evidence="2" key="2">
    <citation type="submission" date="2015-08" db="EMBL/GenBank/DDBJ databases">
        <authorList>
            <person name="Babu N.S."/>
            <person name="Beckwith C.J."/>
            <person name="Beseler K.G."/>
            <person name="Brison A."/>
            <person name="Carone J.V."/>
            <person name="Caskin T.P."/>
            <person name="Diamond M."/>
            <person name="Durham M.E."/>
            <person name="Foxe J.M."/>
            <person name="Go M."/>
            <person name="Henderson B.A."/>
            <person name="Jones I.B."/>
            <person name="McGettigan J.A."/>
            <person name="Micheletti S.J."/>
            <person name="Nasrallah M.E."/>
            <person name="Ortiz D."/>
            <person name="Piller C.R."/>
            <person name="Privatt S.R."/>
            <person name="Schneider S.L."/>
            <person name="Sharp S."/>
            <person name="Smith T.C."/>
            <person name="Stanton J.D."/>
            <person name="Ullery H.E."/>
            <person name="Wilson R.J."/>
            <person name="Serrano M.G."/>
            <person name="Buck G."/>
            <person name="Lee V."/>
            <person name="Wang Y."/>
            <person name="Carvalho R."/>
            <person name="Voegtly L."/>
            <person name="Shi R."/>
            <person name="Duckworth R."/>
            <person name="Johnson A."/>
            <person name="Loviza R."/>
            <person name="Walstead R."/>
            <person name="Shah Z."/>
            <person name="Kiflezghi M."/>
            <person name="Wade K."/>
            <person name="Ball S.L."/>
            <person name="Bradley K.W."/>
            <person name="Asai D.J."/>
            <person name="Bowman C.A."/>
            <person name="Russell D.A."/>
            <person name="Pope W.H."/>
            <person name="Jacobs-Sera D."/>
            <person name="Hendrix R.W."/>
            <person name="Hatfull G.F."/>
        </authorList>
    </citation>
    <scope>NUCLEOTIDE SEQUENCE [LARGE SCALE GENOMIC DNA]</scope>
</reference>
<dbReference type="OrthoDB" id="343547at2759"/>
<feature type="transmembrane region" description="Helical" evidence="1">
    <location>
        <begin position="101"/>
        <end position="122"/>
    </location>
</feature>
<feature type="transmembrane region" description="Helical" evidence="1">
    <location>
        <begin position="151"/>
        <end position="172"/>
    </location>
</feature>
<dbReference type="EMBL" id="LN877952">
    <property type="protein sequence ID" value="CUV06900.1"/>
    <property type="molecule type" value="Genomic_DNA"/>
</dbReference>
<feature type="transmembrane region" description="Helical" evidence="1">
    <location>
        <begin position="20"/>
        <end position="41"/>
    </location>
</feature>
<dbReference type="VEuPathDB" id="CryptoDB:Chro.60545"/>
<reference evidence="3 4" key="1">
    <citation type="submission" date="2014-11" db="EMBL/GenBank/DDBJ databases">
        <title>Comparative genomic analysis of Cryptosporidium hominis reveals occurrence of genetic recombination in virulent subtypes.</title>
        <authorList>
            <person name="Guo Y."/>
            <person name="Tang K."/>
            <person name="Frace M."/>
            <person name="Li N."/>
            <person name="Roellig D.M."/>
            <person name="Sammons S."/>
            <person name="Knipe K."/>
            <person name="Rowe L."/>
            <person name="Feng Y."/>
            <person name="Xiao L."/>
        </authorList>
    </citation>
    <scope>NUCLEOTIDE SEQUENCE [LARGE SCALE GENOMIC DNA]</scope>
    <source>
        <strain evidence="3">30976</strain>
    </source>
</reference>
<dbReference type="VEuPathDB" id="CryptoDB:GY17_00000497"/>